<reference evidence="2" key="2">
    <citation type="submission" date="2003-11" db="EMBL/GenBank/DDBJ databases">
        <authorList>
            <person name="German Neurospora genome project"/>
        </authorList>
    </citation>
    <scope>NUCLEOTIDE SEQUENCE</scope>
</reference>
<dbReference type="AlphaFoldDB" id="Q6MV04"/>
<dbReference type="EMBL" id="BX842635">
    <property type="protein sequence ID" value="CAE76497.1"/>
    <property type="molecule type" value="Genomic_DNA"/>
</dbReference>
<evidence type="ECO:0000256" key="1">
    <source>
        <dbReference type="SAM" id="MobiDB-lite"/>
    </source>
</evidence>
<accession>Q6MV04</accession>
<feature type="region of interest" description="Disordered" evidence="1">
    <location>
        <begin position="1"/>
        <end position="24"/>
    </location>
</feature>
<feature type="region of interest" description="Disordered" evidence="1">
    <location>
        <begin position="99"/>
        <end position="123"/>
    </location>
</feature>
<feature type="region of interest" description="Disordered" evidence="1">
    <location>
        <begin position="42"/>
        <end position="63"/>
    </location>
</feature>
<feature type="compositionally biased region" description="Basic and acidic residues" evidence="1">
    <location>
        <begin position="54"/>
        <end position="63"/>
    </location>
</feature>
<reference evidence="2" key="1">
    <citation type="submission" date="2003-11" db="EMBL/GenBank/DDBJ databases">
        <authorList>
            <person name="Schulte U."/>
            <person name="Aign V."/>
            <person name="Hoheisel J."/>
            <person name="Brandt P."/>
            <person name="Fartmann B."/>
            <person name="Holland R."/>
            <person name="Nyakatura G."/>
            <person name="Mewes H.W."/>
            <person name="Mannhaupt G."/>
        </authorList>
    </citation>
    <scope>NUCLEOTIDE SEQUENCE</scope>
</reference>
<evidence type="ECO:0000313" key="2">
    <source>
        <dbReference type="EMBL" id="CAE76497.1"/>
    </source>
</evidence>
<sequence length="123" mass="13729">MPVMVDATNDGRGDAMPGRGDGRTVPALFHKLTAQRWRETGGTYLNGVPTGIPDRLRSQEHTGRYRRSSCPVRRDLHAWRLLNLQPLAALAGRPQQWHNLGNTPLRDGRQVGSQDARRIENGV</sequence>
<organism evidence="2">
    <name type="scientific">Neurospora crassa</name>
    <dbReference type="NCBI Taxonomy" id="5141"/>
    <lineage>
        <taxon>Eukaryota</taxon>
        <taxon>Fungi</taxon>
        <taxon>Dikarya</taxon>
        <taxon>Ascomycota</taxon>
        <taxon>Pezizomycotina</taxon>
        <taxon>Sordariomycetes</taxon>
        <taxon>Sordariomycetidae</taxon>
        <taxon>Sordariales</taxon>
        <taxon>Sordariaceae</taxon>
        <taxon>Neurospora</taxon>
    </lineage>
</organism>
<name>Q6MV04_NEUCS</name>
<proteinExistence type="predicted"/>
<gene>
    <name evidence="2" type="primary">B12J7.020</name>
</gene>
<protein>
    <submittedName>
        <fullName evidence="2">Uncharacterized protein B12J7.020</fullName>
    </submittedName>
</protein>